<dbReference type="AlphaFoldDB" id="A0A852TEK1"/>
<dbReference type="Proteomes" id="UP000548423">
    <property type="component" value="Unassembled WGS sequence"/>
</dbReference>
<proteinExistence type="predicted"/>
<comment type="caution">
    <text evidence="2">The sequence shown here is derived from an EMBL/GenBank/DDBJ whole genome shotgun (WGS) entry which is preliminary data.</text>
</comment>
<feature type="transmembrane region" description="Helical" evidence="1">
    <location>
        <begin position="20"/>
        <end position="40"/>
    </location>
</feature>
<dbReference type="EMBL" id="JACCBX010000007">
    <property type="protein sequence ID" value="NYE06631.1"/>
    <property type="molecule type" value="Genomic_DNA"/>
</dbReference>
<reference evidence="3" key="1">
    <citation type="submission" date="2020-07" db="EMBL/GenBank/DDBJ databases">
        <authorList>
            <person name="Partida-Martinez L."/>
            <person name="Huntemann M."/>
            <person name="Clum A."/>
            <person name="Wang J."/>
            <person name="Palaniappan K."/>
            <person name="Ritter S."/>
            <person name="Chen I.-M."/>
            <person name="Stamatis D."/>
            <person name="Reddy T."/>
            <person name="O'Malley R."/>
            <person name="Daum C."/>
            <person name="Shapiro N."/>
            <person name="Ivanova N."/>
            <person name="Kyrpides N."/>
            <person name="Woyke T."/>
        </authorList>
    </citation>
    <scope>NUCLEOTIDE SEQUENCE [LARGE SCALE GENOMIC DNA]</scope>
    <source>
        <strain evidence="3">AT2.8</strain>
    </source>
</reference>
<gene>
    <name evidence="2" type="ORF">F4694_003411</name>
</gene>
<sequence length="51" mass="5998">MSVLRNLPPMVSSLCKTPYILLILITVSNSIFEEIIYFKYANVKYYYGKIF</sequence>
<evidence type="ECO:0000313" key="3">
    <source>
        <dbReference type="Proteomes" id="UP000548423"/>
    </source>
</evidence>
<protein>
    <submittedName>
        <fullName evidence="2">Uncharacterized protein</fullName>
    </submittedName>
</protein>
<accession>A0A852TEK1</accession>
<reference evidence="3" key="2">
    <citation type="submission" date="2020-08" db="EMBL/GenBank/DDBJ databases">
        <title>The Agave Microbiome: Exploring the role of microbial communities in plant adaptations to desert environments.</title>
        <authorList>
            <person name="Partida-Martinez L.P."/>
        </authorList>
    </citation>
    <scope>NUCLEOTIDE SEQUENCE [LARGE SCALE GENOMIC DNA]</scope>
    <source>
        <strain evidence="3">AT2.8</strain>
    </source>
</reference>
<evidence type="ECO:0000256" key="1">
    <source>
        <dbReference type="SAM" id="Phobius"/>
    </source>
</evidence>
<evidence type="ECO:0000313" key="2">
    <source>
        <dbReference type="EMBL" id="NYE06631.1"/>
    </source>
</evidence>
<keyword evidence="1" id="KW-0472">Membrane</keyword>
<keyword evidence="1" id="KW-1133">Transmembrane helix</keyword>
<organism evidence="2 3">
    <name type="scientific">Neobacillus niacini</name>
    <dbReference type="NCBI Taxonomy" id="86668"/>
    <lineage>
        <taxon>Bacteria</taxon>
        <taxon>Bacillati</taxon>
        <taxon>Bacillota</taxon>
        <taxon>Bacilli</taxon>
        <taxon>Bacillales</taxon>
        <taxon>Bacillaceae</taxon>
        <taxon>Neobacillus</taxon>
    </lineage>
</organism>
<keyword evidence="1" id="KW-0812">Transmembrane</keyword>
<name>A0A852TEK1_9BACI</name>